<keyword evidence="2" id="KW-1185">Reference proteome</keyword>
<accession>A0A7U2EZW0</accession>
<dbReference type="OrthoDB" id="3755437at2759"/>
<dbReference type="AlphaFoldDB" id="A0A7U2EZW0"/>
<name>A0A7U2EZW0_PHANO</name>
<organism evidence="1 2">
    <name type="scientific">Phaeosphaeria nodorum (strain SN15 / ATCC MYA-4574 / FGSC 10173)</name>
    <name type="common">Glume blotch fungus</name>
    <name type="synonym">Parastagonospora nodorum</name>
    <dbReference type="NCBI Taxonomy" id="321614"/>
    <lineage>
        <taxon>Eukaryota</taxon>
        <taxon>Fungi</taxon>
        <taxon>Dikarya</taxon>
        <taxon>Ascomycota</taxon>
        <taxon>Pezizomycotina</taxon>
        <taxon>Dothideomycetes</taxon>
        <taxon>Pleosporomycetidae</taxon>
        <taxon>Pleosporales</taxon>
        <taxon>Pleosporineae</taxon>
        <taxon>Phaeosphaeriaceae</taxon>
        <taxon>Parastagonospora</taxon>
    </lineage>
</organism>
<dbReference type="Proteomes" id="UP000663193">
    <property type="component" value="Chromosome 6"/>
</dbReference>
<dbReference type="VEuPathDB" id="FungiDB:JI435_056860"/>
<evidence type="ECO:0000313" key="2">
    <source>
        <dbReference type="Proteomes" id="UP000663193"/>
    </source>
</evidence>
<sequence length="287" mass="32873">MRALATTNACHSLPRKIWGLICAQADDFTLLVVYRQVSRLVRSEAEREFARTHLPKLCVEEQIYQIVSLSKDGQQARLQLNVHVTIETDDVASRFQEASDANSLQAAVNKALTRALEDTDIDFGRDTKVPATVGSYTNNNPLFISKIDVRRNECFIDFKSFLCAFYGDYARVGRRLDPQNPYQAVLALLATFKDDIIEIVNRHSGIVQISFHNVWKDISSGVRDLEVERLFQQAYLDRVKQACTSRGVQFTTSIEEIFELRWNLYQPSKARARQIYECVKREQNASQ</sequence>
<protein>
    <submittedName>
        <fullName evidence="1">Uncharacterized protein</fullName>
    </submittedName>
</protein>
<dbReference type="EMBL" id="CP069028">
    <property type="protein sequence ID" value="QRC96047.1"/>
    <property type="molecule type" value="Genomic_DNA"/>
</dbReference>
<evidence type="ECO:0000313" key="1">
    <source>
        <dbReference type="EMBL" id="QRC96047.1"/>
    </source>
</evidence>
<proteinExistence type="predicted"/>
<gene>
    <name evidence="1" type="ORF">JI435_056860</name>
</gene>
<dbReference type="RefSeq" id="XP_001796083.1">
    <property type="nucleotide sequence ID" value="XM_001796031.1"/>
</dbReference>
<dbReference type="KEGG" id="pno:SNOG_05686"/>
<reference evidence="2" key="1">
    <citation type="journal article" date="2021" name="BMC Genomics">
        <title>Chromosome-level genome assembly and manually-curated proteome of model necrotroph Parastagonospora nodorum Sn15 reveals a genome-wide trove of candidate effector homologs, and redundancy of virulence-related functions within an accessory chromosome.</title>
        <authorList>
            <person name="Bertazzoni S."/>
            <person name="Jones D.A.B."/>
            <person name="Phan H.T."/>
            <person name="Tan K.-C."/>
            <person name="Hane J.K."/>
        </authorList>
    </citation>
    <scope>NUCLEOTIDE SEQUENCE [LARGE SCALE GENOMIC DNA]</scope>
    <source>
        <strain evidence="2">SN15 / ATCC MYA-4574 / FGSC 10173)</strain>
    </source>
</reference>